<organism evidence="2 3">
    <name type="scientific">Xanthocytophaga agilis</name>
    <dbReference type="NCBI Taxonomy" id="3048010"/>
    <lineage>
        <taxon>Bacteria</taxon>
        <taxon>Pseudomonadati</taxon>
        <taxon>Bacteroidota</taxon>
        <taxon>Cytophagia</taxon>
        <taxon>Cytophagales</taxon>
        <taxon>Rhodocytophagaceae</taxon>
        <taxon>Xanthocytophaga</taxon>
    </lineage>
</organism>
<accession>A0AAE3R7Z2</accession>
<name>A0AAE3R7Z2_9BACT</name>
<sequence length="675" mass="78346">MNSLQALSRLLYKLVLLLFIGYVAQAQVPGGKGGPLSGSKDRKSRTGSSILDDSTKQVYGPETSRFLLESDLLTNRDTTYTIDTLLENIHNYNFVNRYNNRYVDLGNLGTAIRPVFYAPPAQIGTYFGMNVYDLYALTPDKIKYYDTKSPYTYLKYVQGGLYQQLLNLGHSRNINSRWNIGFDFQRLTSGKQYGYTERSERQVDHYGVSAYTRWISSDSSYHILAHFSHQNHWVNEQGGILNNLGTDQSTLLDNFAENAVSQLVPAISGNPPTQMVRGNDYRNNWHIYHQYKFGNGFQVYHIFDRQTQRYDYYDNGNTYSEYASVRGAGNYFYPDVSPSDTAYRYYFSDDTTHDVMRYVVYENRIGLKGKYQGWDYRLYARRRDFKATYTGLYTTTNTEYNPVTYKKGETFLGAWGQYSFKKNIKLYAEAEFLLFRDYKLSGTFESPWFKVSYLSMLYSPTVVQQRMYSNHFRWSNDFSPVSVNQLSGQLTLKYKALTFEPSASISNLANYIYLDQDIKPQQSSAFQIFNVGASLNLHGKIFHTENQVVFTQTTNNINVIRMPQWFINSRWYAEGFLFRKALFMQIGIDAHYKSDYYANAYMPAIAQFYLQDEFLVKGYPVIDVFANARVGRVRLFVKMSHINQGLVFGNGYFTTPYYPGQRRTLGFGVLWPLFD</sequence>
<proteinExistence type="predicted"/>
<dbReference type="Proteomes" id="UP001232063">
    <property type="component" value="Unassembled WGS sequence"/>
</dbReference>
<gene>
    <name evidence="2" type="ORF">QNI22_17325</name>
</gene>
<dbReference type="Pfam" id="PF14121">
    <property type="entry name" value="Porin_10"/>
    <property type="match status" value="1"/>
</dbReference>
<evidence type="ECO:0000313" key="3">
    <source>
        <dbReference type="Proteomes" id="UP001232063"/>
    </source>
</evidence>
<dbReference type="InterPro" id="IPR025631">
    <property type="entry name" value="Porin_10"/>
</dbReference>
<dbReference type="EMBL" id="JASJOU010000005">
    <property type="protein sequence ID" value="MDJ1502432.1"/>
    <property type="molecule type" value="Genomic_DNA"/>
</dbReference>
<evidence type="ECO:0000256" key="1">
    <source>
        <dbReference type="SAM" id="MobiDB-lite"/>
    </source>
</evidence>
<reference evidence="2" key="1">
    <citation type="submission" date="2023-05" db="EMBL/GenBank/DDBJ databases">
        <authorList>
            <person name="Zhang X."/>
        </authorList>
    </citation>
    <scope>NUCLEOTIDE SEQUENCE</scope>
    <source>
        <strain evidence="2">BD1B2-1</strain>
    </source>
</reference>
<protein>
    <submittedName>
        <fullName evidence="2">Porin</fullName>
    </submittedName>
</protein>
<feature type="region of interest" description="Disordered" evidence="1">
    <location>
        <begin position="30"/>
        <end position="56"/>
    </location>
</feature>
<comment type="caution">
    <text evidence="2">The sequence shown here is derived from an EMBL/GenBank/DDBJ whole genome shotgun (WGS) entry which is preliminary data.</text>
</comment>
<evidence type="ECO:0000313" key="2">
    <source>
        <dbReference type="EMBL" id="MDJ1502432.1"/>
    </source>
</evidence>
<dbReference type="AlphaFoldDB" id="A0AAE3R7Z2"/>
<keyword evidence="3" id="KW-1185">Reference proteome</keyword>
<dbReference type="RefSeq" id="WP_314512481.1">
    <property type="nucleotide sequence ID" value="NZ_JASJOU010000005.1"/>
</dbReference>